<dbReference type="Proteomes" id="UP000076078">
    <property type="component" value="Unassembled WGS sequence"/>
</dbReference>
<keyword evidence="7" id="KW-1185">Reference proteome</keyword>
<comment type="subcellular location">
    <subcellularLocation>
        <location evidence="1">Secreted</location>
    </subcellularLocation>
</comment>
<protein>
    <recommendedName>
        <fullName evidence="5">MACPF domain-containing protein</fullName>
    </recommendedName>
</protein>
<dbReference type="SUPFAM" id="SSF51126">
    <property type="entry name" value="Pectin lyase-like"/>
    <property type="match status" value="1"/>
</dbReference>
<dbReference type="PROSITE" id="PS51412">
    <property type="entry name" value="MACPF_2"/>
    <property type="match status" value="1"/>
</dbReference>
<dbReference type="InterPro" id="IPR020864">
    <property type="entry name" value="MACPF"/>
</dbReference>
<proteinExistence type="predicted"/>
<dbReference type="EMBL" id="LODT01000032">
    <property type="protein sequence ID" value="KYQ91948.1"/>
    <property type="molecule type" value="Genomic_DNA"/>
</dbReference>
<evidence type="ECO:0000313" key="6">
    <source>
        <dbReference type="EMBL" id="KYQ91948.1"/>
    </source>
</evidence>
<evidence type="ECO:0000313" key="7">
    <source>
        <dbReference type="Proteomes" id="UP000076078"/>
    </source>
</evidence>
<dbReference type="PANTHER" id="PTHR45742:SF8">
    <property type="entry name" value="FLOCCULATION PROTEIN FLO11"/>
    <property type="match status" value="1"/>
</dbReference>
<keyword evidence="2" id="KW-0964">Secreted</keyword>
<dbReference type="InterPro" id="IPR011050">
    <property type="entry name" value="Pectin_lyase_fold/virulence"/>
</dbReference>
<dbReference type="Pfam" id="PF01823">
    <property type="entry name" value="MACPF"/>
    <property type="match status" value="1"/>
</dbReference>
<dbReference type="OrthoDB" id="21110at2759"/>
<keyword evidence="3" id="KW-0204">Cytolysis</keyword>
<evidence type="ECO:0000259" key="5">
    <source>
        <dbReference type="PROSITE" id="PS51412"/>
    </source>
</evidence>
<comment type="caution">
    <text evidence="6">The sequence shown here is derived from an EMBL/GenBank/DDBJ whole genome shotgun (WGS) entry which is preliminary data.</text>
</comment>
<reference evidence="6 7" key="1">
    <citation type="submission" date="2015-12" db="EMBL/GenBank/DDBJ databases">
        <title>Dictyostelia acquired genes for synthesis and detection of signals that induce cell-type specialization by lateral gene transfer from prokaryotes.</title>
        <authorList>
            <person name="Gloeckner G."/>
            <person name="Schaap P."/>
        </authorList>
    </citation>
    <scope>NUCLEOTIDE SEQUENCE [LARGE SCALE GENOMIC DNA]</scope>
    <source>
        <strain evidence="6 7">TK</strain>
    </source>
</reference>
<organism evidence="6 7">
    <name type="scientific">Tieghemostelium lacteum</name>
    <name type="common">Slime mold</name>
    <name type="synonym">Dictyostelium lacteum</name>
    <dbReference type="NCBI Taxonomy" id="361077"/>
    <lineage>
        <taxon>Eukaryota</taxon>
        <taxon>Amoebozoa</taxon>
        <taxon>Evosea</taxon>
        <taxon>Eumycetozoa</taxon>
        <taxon>Dictyostelia</taxon>
        <taxon>Dictyosteliales</taxon>
        <taxon>Raperosteliaceae</taxon>
        <taxon>Tieghemostelium</taxon>
    </lineage>
</organism>
<name>A0A151ZDB2_TIELA</name>
<keyword evidence="4" id="KW-1015">Disulfide bond</keyword>
<feature type="domain" description="MACPF" evidence="5">
    <location>
        <begin position="526"/>
        <end position="862"/>
    </location>
</feature>
<evidence type="ECO:0000256" key="3">
    <source>
        <dbReference type="ARBA" id="ARBA00022852"/>
    </source>
</evidence>
<evidence type="ECO:0000256" key="2">
    <source>
        <dbReference type="ARBA" id="ARBA00022525"/>
    </source>
</evidence>
<evidence type="ECO:0000256" key="1">
    <source>
        <dbReference type="ARBA" id="ARBA00004613"/>
    </source>
</evidence>
<dbReference type="AlphaFoldDB" id="A0A151ZDB2"/>
<dbReference type="GO" id="GO:0031640">
    <property type="term" value="P:killing of cells of another organism"/>
    <property type="evidence" value="ECO:0007669"/>
    <property type="project" value="UniProtKB-KW"/>
</dbReference>
<dbReference type="PANTHER" id="PTHR45742">
    <property type="entry name" value="COMPLEMENT COMPONENT C6"/>
    <property type="match status" value="1"/>
</dbReference>
<evidence type="ECO:0000256" key="4">
    <source>
        <dbReference type="ARBA" id="ARBA00023157"/>
    </source>
</evidence>
<sequence>MKLQLYIYIYLFISFYLIDNSFATKRYYVDSKSTCQSNSGTSSCPFKSIADSLKITNMVSCSDYNYDVPEVYIKIGNYTGLNNRELLIINPVNLKSWNGNSNNTIIDCQGISYGFKVIKATQVIFNGISIVNCNSNYGGGIYISQTPTSFSEVKLQNNIASVGAGLYVKSSTISILNSVIEKNNALEEGGGTFFENSKVTLINTRTTCNTLKGIIVSDYHLLDTTIKADTINASSQVSCSDSIFTLNNKTNVCGIKGTLCPLSNGTSPGNGGPGTNPTCPAPTGSCGDGICNFQSESCLNCPSDCNNCSFSGMKFSSYKDCHPLNLNASCLVSSIVLNKPVITDFLDNECLVAGVLESYFMVDRDGLYTFKIDASNLGVKLNINGKVYINAYFIQEKFETQYQIALQNDKVNRFKLEFFSNGPSIRNVTVQWKPFYNSEFSLFDKSFYSLNVCGDRILDLNETCYQDFLADISIDKPITCGDGICNEEISTCILDCYLHLTETCSSTKVVDNHIPTGFPTGIDTLGMLIDNQMLWHLPGVEKFTMGVNVLNGESTLSPIFYFGYCNSKGSNLVQDIYRGLIYDLPDEISAVPYPRCAYDLTTSSYSSSSSMASEMATKSSYSVEASVEFGKGKIGGSANAAFQEEISVKTARELESKRSGSLVSTEVKCLSSKVELVKNTFHPVFLQDIGSANDALEMLPFLYKYGTYYLKSAVMGGKLTQVSVMDSSFESSTQSQELEQHSKLSFGGSIKAPMFKSSFDYKESNDYQVSFSSHTEYEQKSSRSTLITYGGAPASFNPSGDSTANYDEWAGSVDLLPVPIDFKLARIYDLIPKDWKSKNGSNLIHNLWYKAEELLSYNLPIETKKSKYTIYIYFEITSRSVKSLEHSLMALGSNPFTPITSVVNEQYVYHRWEICESCEYGHSDFECCNMKYVPSPFKYEITLPQSDNIETISLKQPSDTTSTQIHQFIQSNYISVFNWGNGHMNLFEISNTSTSIKQNQVFYENHYLVSFIATCNHGNDEPQLRGKRKKPGYDDEDNGGNVYEIAPEWDKLEIILYGTLGTHQHVLEMKDTIFPDINGFRKNVLLKIPITKHIGRINGIQLKSGNSLYWGALTWPNTIINNLWVSQVYCGFYEECAPNSTDKFNFVSLTAEEWILSRNTGNAKGLVRLYGIKDL</sequence>
<dbReference type="InParanoid" id="A0A151ZDB2"/>
<gene>
    <name evidence="6" type="ORF">DLAC_07189</name>
</gene>
<accession>A0A151ZDB2</accession>
<dbReference type="GO" id="GO:0005576">
    <property type="term" value="C:extracellular region"/>
    <property type="evidence" value="ECO:0007669"/>
    <property type="project" value="UniProtKB-SubCell"/>
</dbReference>
<dbReference type="SMART" id="SM00457">
    <property type="entry name" value="MACPF"/>
    <property type="match status" value="1"/>
</dbReference>